<protein>
    <recommendedName>
        <fullName evidence="14">RecF/RecN/SMC N-terminal domain-containing protein</fullName>
    </recommendedName>
</protein>
<feature type="compositionally biased region" description="Acidic residues" evidence="13">
    <location>
        <begin position="79"/>
        <end position="89"/>
    </location>
</feature>
<reference evidence="15 16" key="1">
    <citation type="journal article" date="2020" name="ISME J.">
        <title>Uncovering the hidden diversity of litter-decomposition mechanisms in mushroom-forming fungi.</title>
        <authorList>
            <person name="Floudas D."/>
            <person name="Bentzer J."/>
            <person name="Ahren D."/>
            <person name="Johansson T."/>
            <person name="Persson P."/>
            <person name="Tunlid A."/>
        </authorList>
    </citation>
    <scope>NUCLEOTIDE SEQUENCE [LARGE SCALE GENOMIC DNA]</scope>
    <source>
        <strain evidence="15 16">CBS 406.79</strain>
    </source>
</reference>
<dbReference type="AlphaFoldDB" id="A0A8H5HTM1"/>
<keyword evidence="16" id="KW-1185">Reference proteome</keyword>
<feature type="coiled-coil region" evidence="12">
    <location>
        <begin position="963"/>
        <end position="997"/>
    </location>
</feature>
<dbReference type="InterPro" id="IPR003395">
    <property type="entry name" value="RecF/RecN/SMC_N"/>
</dbReference>
<dbReference type="SUPFAM" id="SSF57997">
    <property type="entry name" value="Tropomyosin"/>
    <property type="match status" value="1"/>
</dbReference>
<keyword evidence="9" id="KW-0233">DNA recombination</keyword>
<keyword evidence="7" id="KW-0067">ATP-binding</keyword>
<keyword evidence="4" id="KW-0158">Chromosome</keyword>
<evidence type="ECO:0000256" key="9">
    <source>
        <dbReference type="ARBA" id="ARBA00023172"/>
    </source>
</evidence>
<dbReference type="GO" id="GO:0003684">
    <property type="term" value="F:damaged DNA binding"/>
    <property type="evidence" value="ECO:0007669"/>
    <property type="project" value="TreeGrafter"/>
</dbReference>
<evidence type="ECO:0000256" key="10">
    <source>
        <dbReference type="ARBA" id="ARBA00023204"/>
    </source>
</evidence>
<keyword evidence="11" id="KW-0539">Nucleus</keyword>
<feature type="coiled-coil region" evidence="12">
    <location>
        <begin position="328"/>
        <end position="438"/>
    </location>
</feature>
<evidence type="ECO:0000256" key="3">
    <source>
        <dbReference type="ARBA" id="ARBA00006793"/>
    </source>
</evidence>
<feature type="coiled-coil region" evidence="12">
    <location>
        <begin position="475"/>
        <end position="554"/>
    </location>
</feature>
<comment type="similarity">
    <text evidence="3">Belongs to the SMC family. SMC6 subfamily.</text>
</comment>
<sequence length="1176" mass="134122">MKLVWNFSVANHVDITHQTETTTTNTMAKRRVDSDSDDEQVQSASPASKRARTAASDDEDFPTTQQRKGKGKGHADERDSSDDEDQEMQDLDDSINDEQFEEQFQERIEKAVDAKRLAVGGIAEHGIIESIEMHHFMCHKYLSFQFGPQINFIIGHNGSGKSAVLSAITIALGGKSNSTGRGTGLKSFIREGQPAAEVTISLKNQGEEAYKPKEYGKSILITRRFTKEGSSTWKIRGTKSNHVISTKREELSAICDHMNIQVDNPMNVLTQDAARQFLSASAPADKYKFFLRGTQLSQLATEYETCLENITNTTNILKNKKDAIPDLKQAFREASAKYQEAAQALKQKEKARELKIELAWAHVRVKQKEMQQKMVDVEQARRHLEKIQENLQTAKLQLEQAGEDVKKHEDEINGVGQINNLIARKNELKDQIKVQRNHVATCTNELREIDTSTFGLNQTIAGIEKAIDMEMARLAADTQEKRETFQRKMDEAQTDIENQEEIIRQLADRKVDAIRRKDIASKEGEDKQAELHQLKQNIDRIDAQINQLQRTEQNKWSAYEPGMAQVIGQIEQTRWFGDVPLGPLGRYVKVRDPDSWADLLAHQLGGVLTSFAVTDSRDRDILVKLLERSRITNTNITIFDKDLFDYSQGEPDREVLTVLRAMEFDNPYVERLLINANRIERLVLTRSRKEAEHALRRIGDGFAWTQDLFVVRRFREGGGSTNPLGKPDRSQLLRNEDNATRIRYLRGEKDNFEAQYGPLAQEVQRLRGLFVTAKQEEARTGQDDRAANKALARAKQAIINLQAEAREDEPVNIQALQEAKQGYEQEKQDLQTQFGDIVRKKEQHGQKVANLLNESKELTEQINSFNERQSEIRGHIEKAAEARMKAQGAVQHFERKVQEAETSIDAKEATLKTTEEEFANWTASASEIGERVETNKKPDDIQRQMDTVKNILQERERRQGASVDDIVKELNSTKEKLERAQKDYKQMVQLNKILRASLCTRLARWQEFRRHIALRCKMVFRYNLSQRGYFGNILFNHSEGTLSLKARSHLYHSSIMAEILVQVQTEDHLDAQGGSKEKDPRSLSGGEKSFSTICLLLSLWESIGCPLRCLDEFDVFMDAVNRRISMKMMIDTANQSDKKQYILITPQDMNNIKIGPSVRVHRMTDPERGQGILAMS</sequence>
<evidence type="ECO:0000259" key="14">
    <source>
        <dbReference type="Pfam" id="PF02463"/>
    </source>
</evidence>
<evidence type="ECO:0000256" key="12">
    <source>
        <dbReference type="SAM" id="Coils"/>
    </source>
</evidence>
<dbReference type="Pfam" id="PF02463">
    <property type="entry name" value="SMC_N"/>
    <property type="match status" value="2"/>
</dbReference>
<dbReference type="SUPFAM" id="SSF52540">
    <property type="entry name" value="P-loop containing nucleoside triphosphate hydrolases"/>
    <property type="match status" value="1"/>
</dbReference>
<feature type="region of interest" description="Disordered" evidence="13">
    <location>
        <begin position="20"/>
        <end position="89"/>
    </location>
</feature>
<gene>
    <name evidence="15" type="ORF">D9757_003408</name>
</gene>
<dbReference type="GO" id="GO:0005634">
    <property type="term" value="C:nucleus"/>
    <property type="evidence" value="ECO:0007669"/>
    <property type="project" value="UniProtKB-SubCell"/>
</dbReference>
<dbReference type="GO" id="GO:0000724">
    <property type="term" value="P:double-strand break repair via homologous recombination"/>
    <property type="evidence" value="ECO:0007669"/>
    <property type="project" value="TreeGrafter"/>
</dbReference>
<evidence type="ECO:0000256" key="7">
    <source>
        <dbReference type="ARBA" id="ARBA00022840"/>
    </source>
</evidence>
<evidence type="ECO:0000256" key="8">
    <source>
        <dbReference type="ARBA" id="ARBA00023054"/>
    </source>
</evidence>
<dbReference type="EMBL" id="JAACJN010000023">
    <property type="protein sequence ID" value="KAF5389279.1"/>
    <property type="molecule type" value="Genomic_DNA"/>
</dbReference>
<dbReference type="GO" id="GO:0035861">
    <property type="term" value="C:site of double-strand break"/>
    <property type="evidence" value="ECO:0007669"/>
    <property type="project" value="TreeGrafter"/>
</dbReference>
<keyword evidence="10" id="KW-0234">DNA repair</keyword>
<dbReference type="GO" id="GO:0030915">
    <property type="term" value="C:Smc5-Smc6 complex"/>
    <property type="evidence" value="ECO:0007669"/>
    <property type="project" value="TreeGrafter"/>
</dbReference>
<dbReference type="GO" id="GO:0003697">
    <property type="term" value="F:single-stranded DNA binding"/>
    <property type="evidence" value="ECO:0007669"/>
    <property type="project" value="TreeGrafter"/>
</dbReference>
<evidence type="ECO:0000256" key="13">
    <source>
        <dbReference type="SAM" id="MobiDB-lite"/>
    </source>
</evidence>
<feature type="coiled-coil region" evidence="12">
    <location>
        <begin position="813"/>
        <end position="917"/>
    </location>
</feature>
<keyword evidence="6" id="KW-0227">DNA damage</keyword>
<dbReference type="OrthoDB" id="10072614at2759"/>
<keyword evidence="5" id="KW-0547">Nucleotide-binding</keyword>
<evidence type="ECO:0000256" key="5">
    <source>
        <dbReference type="ARBA" id="ARBA00022741"/>
    </source>
</evidence>
<dbReference type="Gene3D" id="3.40.50.300">
    <property type="entry name" value="P-loop containing nucleotide triphosphate hydrolases"/>
    <property type="match status" value="2"/>
</dbReference>
<keyword evidence="8 12" id="KW-0175">Coiled coil</keyword>
<dbReference type="Proteomes" id="UP000518752">
    <property type="component" value="Unassembled WGS sequence"/>
</dbReference>
<dbReference type="InterPro" id="IPR027417">
    <property type="entry name" value="P-loop_NTPase"/>
</dbReference>
<organism evidence="15 16">
    <name type="scientific">Collybiopsis confluens</name>
    <dbReference type="NCBI Taxonomy" id="2823264"/>
    <lineage>
        <taxon>Eukaryota</taxon>
        <taxon>Fungi</taxon>
        <taxon>Dikarya</taxon>
        <taxon>Basidiomycota</taxon>
        <taxon>Agaricomycotina</taxon>
        <taxon>Agaricomycetes</taxon>
        <taxon>Agaricomycetidae</taxon>
        <taxon>Agaricales</taxon>
        <taxon>Marasmiineae</taxon>
        <taxon>Omphalotaceae</taxon>
        <taxon>Collybiopsis</taxon>
    </lineage>
</organism>
<feature type="domain" description="RecF/RecN/SMC N-terminal" evidence="14">
    <location>
        <begin position="330"/>
        <end position="1148"/>
    </location>
</feature>
<dbReference type="GO" id="GO:0005524">
    <property type="term" value="F:ATP binding"/>
    <property type="evidence" value="ECO:0007669"/>
    <property type="project" value="UniProtKB-KW"/>
</dbReference>
<accession>A0A8H5HTM1</accession>
<evidence type="ECO:0000256" key="2">
    <source>
        <dbReference type="ARBA" id="ARBA00004286"/>
    </source>
</evidence>
<evidence type="ECO:0000313" key="15">
    <source>
        <dbReference type="EMBL" id="KAF5389279.1"/>
    </source>
</evidence>
<evidence type="ECO:0000313" key="16">
    <source>
        <dbReference type="Proteomes" id="UP000518752"/>
    </source>
</evidence>
<comment type="subcellular location">
    <subcellularLocation>
        <location evidence="2">Chromosome</location>
    </subcellularLocation>
    <subcellularLocation>
        <location evidence="1">Nucleus</location>
    </subcellularLocation>
</comment>
<proteinExistence type="inferred from homology"/>
<feature type="domain" description="RecF/RecN/SMC N-terminal" evidence="14">
    <location>
        <begin position="128"/>
        <end position="241"/>
    </location>
</feature>
<dbReference type="PANTHER" id="PTHR19306:SF6">
    <property type="entry name" value="STRUCTURAL MAINTENANCE OF CHROMOSOMES PROTEIN 6"/>
    <property type="match status" value="1"/>
</dbReference>
<evidence type="ECO:0000256" key="4">
    <source>
        <dbReference type="ARBA" id="ARBA00022454"/>
    </source>
</evidence>
<comment type="caution">
    <text evidence="15">The sequence shown here is derived from an EMBL/GenBank/DDBJ whole genome shotgun (WGS) entry which is preliminary data.</text>
</comment>
<evidence type="ECO:0000256" key="1">
    <source>
        <dbReference type="ARBA" id="ARBA00004123"/>
    </source>
</evidence>
<name>A0A8H5HTM1_9AGAR</name>
<evidence type="ECO:0000256" key="6">
    <source>
        <dbReference type="ARBA" id="ARBA00022763"/>
    </source>
</evidence>
<dbReference type="PANTHER" id="PTHR19306">
    <property type="entry name" value="STRUCTURAL MAINTENANCE OF CHROMOSOMES 5,6 SMC5, SMC6"/>
    <property type="match status" value="1"/>
</dbReference>
<evidence type="ECO:0000256" key="11">
    <source>
        <dbReference type="ARBA" id="ARBA00023242"/>
    </source>
</evidence>
<dbReference type="GO" id="GO:0016887">
    <property type="term" value="F:ATP hydrolysis activity"/>
    <property type="evidence" value="ECO:0007669"/>
    <property type="project" value="InterPro"/>
</dbReference>